<dbReference type="AlphaFoldDB" id="A0A1H0SNP2"/>
<name>A0A1H0SNP2_9BACI</name>
<evidence type="ECO:0000313" key="1">
    <source>
        <dbReference type="EMBL" id="SDP43384.1"/>
    </source>
</evidence>
<organism evidence="1 2">
    <name type="scientific">Litchfieldia salsa</name>
    <dbReference type="NCBI Taxonomy" id="930152"/>
    <lineage>
        <taxon>Bacteria</taxon>
        <taxon>Bacillati</taxon>
        <taxon>Bacillota</taxon>
        <taxon>Bacilli</taxon>
        <taxon>Bacillales</taxon>
        <taxon>Bacillaceae</taxon>
        <taxon>Litchfieldia</taxon>
    </lineage>
</organism>
<gene>
    <name evidence="1" type="ORF">SAMN05216565_10340</name>
</gene>
<dbReference type="EMBL" id="FNJU01000003">
    <property type="protein sequence ID" value="SDP43384.1"/>
    <property type="molecule type" value="Genomic_DNA"/>
</dbReference>
<evidence type="ECO:0000313" key="2">
    <source>
        <dbReference type="Proteomes" id="UP000199159"/>
    </source>
</evidence>
<dbReference type="Proteomes" id="UP000199159">
    <property type="component" value="Unassembled WGS sequence"/>
</dbReference>
<protein>
    <submittedName>
        <fullName evidence="1">Uncharacterized protein</fullName>
    </submittedName>
</protein>
<accession>A0A1H0SNP2</accession>
<reference evidence="2" key="1">
    <citation type="submission" date="2016-10" db="EMBL/GenBank/DDBJ databases">
        <authorList>
            <person name="Varghese N."/>
            <person name="Submissions S."/>
        </authorList>
    </citation>
    <scope>NUCLEOTIDE SEQUENCE [LARGE SCALE GENOMIC DNA]</scope>
    <source>
        <strain evidence="2">IBRC-M10078</strain>
    </source>
</reference>
<dbReference type="STRING" id="930152.SAMN05216565_10340"/>
<sequence length="188" mass="21958">MWGSSNKSKQNYSKKLNLSKEIYEEMEKWVEDKFDEETFQFPQLFTTVHLAREFAKKFLNHLNDISIIGIGLPENLVQAFLDEAETLAKSSKGQYGIKKLLLNRTTTEMEAADIKGYEVLGFEFGKFHSYICNSLEKDYKNEFQFSLNENGFIPSLDMALRCCDYSNHEEVGTEPVLWLPWSIYEYKL</sequence>
<keyword evidence="2" id="KW-1185">Reference proteome</keyword>
<proteinExistence type="predicted"/>